<evidence type="ECO:0000313" key="1">
    <source>
        <dbReference type="EMBL" id="HGL41032.1"/>
    </source>
</evidence>
<name>A0A7J3WAZ4_CALS0</name>
<organism evidence="2">
    <name type="scientific">Caldiarchaeum subterraneum</name>
    <dbReference type="NCBI Taxonomy" id="311458"/>
    <lineage>
        <taxon>Archaea</taxon>
        <taxon>Nitrososphaerota</taxon>
        <taxon>Candidatus Caldarchaeales</taxon>
        <taxon>Candidatus Caldarchaeaceae</taxon>
        <taxon>Candidatus Caldarchaeum</taxon>
    </lineage>
</organism>
<evidence type="ECO:0000313" key="2">
    <source>
        <dbReference type="EMBL" id="HHN51937.1"/>
    </source>
</evidence>
<reference evidence="2" key="1">
    <citation type="journal article" date="2020" name="mSystems">
        <title>Genome- and Community-Level Interaction Insights into Carbon Utilization and Element Cycling Functions of Hydrothermarchaeota in Hydrothermal Sediment.</title>
        <authorList>
            <person name="Zhou Z."/>
            <person name="Liu Y."/>
            <person name="Xu W."/>
            <person name="Pan J."/>
            <person name="Luo Z.H."/>
            <person name="Li M."/>
        </authorList>
    </citation>
    <scope>NUCLEOTIDE SEQUENCE [LARGE SCALE GENOMIC DNA]</scope>
    <source>
        <strain evidence="2">SpSt-1073</strain>
        <strain evidence="1">SpSt-669</strain>
    </source>
</reference>
<dbReference type="EMBL" id="DTCM01000065">
    <property type="protein sequence ID" value="HGL41032.1"/>
    <property type="molecule type" value="Genomic_DNA"/>
</dbReference>
<proteinExistence type="predicted"/>
<gene>
    <name evidence="2" type="ORF">ENM30_01345</name>
    <name evidence="1" type="ORF">ENU43_05160</name>
</gene>
<comment type="caution">
    <text evidence="2">The sequence shown here is derived from an EMBL/GenBank/DDBJ whole genome shotgun (WGS) entry which is preliminary data.</text>
</comment>
<dbReference type="AlphaFoldDB" id="A0A7J3WAZ4"/>
<accession>A0A7J3WAZ4</accession>
<dbReference type="EMBL" id="DRXG01000025">
    <property type="protein sequence ID" value="HHN51937.1"/>
    <property type="molecule type" value="Genomic_DNA"/>
</dbReference>
<sequence length="64" mass="7215">MSAYKLFGISAYTYTKGEVDLIAPSLLFYEVANALRYNPRFGIKSALAAFEDLGITIHDLRREL</sequence>
<protein>
    <submittedName>
        <fullName evidence="2">Uncharacterized protein</fullName>
    </submittedName>
</protein>